<gene>
    <name evidence="1" type="ORF">BJ684DRAFT_15327</name>
</gene>
<name>A0A4P9Y5M0_9FUNG</name>
<dbReference type="EMBL" id="KZ987849">
    <property type="protein sequence ID" value="RKP14328.1"/>
    <property type="molecule type" value="Genomic_DNA"/>
</dbReference>
<protein>
    <submittedName>
        <fullName evidence="1">Uncharacterized protein</fullName>
    </submittedName>
</protein>
<accession>A0A4P9Y5M0</accession>
<sequence length="228" mass="24278">MTSRAPSALTSPLASHPLCPLASSLIQPFFPVPLQDSHHVSDEGDGGKEGVQGGLKLRRKCCYQPSSQRSFHHPENLIGSCGDGHNNLANGVSTRSAHPDTGWMGEWKAERSSQTLGSMRQTSLTFPVGPPADPPLHSPAGQIICSAEAIDSDRMGTRRGDDGYARMLEGAPLRIPMDPSPFLLDIFVSHGLLDVVGVTGSSASLILCLSGNWFTGKMVTRKPRALQG</sequence>
<evidence type="ECO:0000313" key="2">
    <source>
        <dbReference type="Proteomes" id="UP000267251"/>
    </source>
</evidence>
<reference evidence="2" key="1">
    <citation type="journal article" date="2018" name="Nat. Microbiol.">
        <title>Leveraging single-cell genomics to expand the fungal tree of life.</title>
        <authorList>
            <person name="Ahrendt S.R."/>
            <person name="Quandt C.A."/>
            <person name="Ciobanu D."/>
            <person name="Clum A."/>
            <person name="Salamov A."/>
            <person name="Andreopoulos B."/>
            <person name="Cheng J.F."/>
            <person name="Woyke T."/>
            <person name="Pelin A."/>
            <person name="Henrissat B."/>
            <person name="Reynolds N.K."/>
            <person name="Benny G.L."/>
            <person name="Smith M.E."/>
            <person name="James T.Y."/>
            <person name="Grigoriev I.V."/>
        </authorList>
    </citation>
    <scope>NUCLEOTIDE SEQUENCE [LARGE SCALE GENOMIC DNA]</scope>
</reference>
<proteinExistence type="predicted"/>
<organism evidence="1 2">
    <name type="scientific">Piptocephalis cylindrospora</name>
    <dbReference type="NCBI Taxonomy" id="1907219"/>
    <lineage>
        <taxon>Eukaryota</taxon>
        <taxon>Fungi</taxon>
        <taxon>Fungi incertae sedis</taxon>
        <taxon>Zoopagomycota</taxon>
        <taxon>Zoopagomycotina</taxon>
        <taxon>Zoopagomycetes</taxon>
        <taxon>Zoopagales</taxon>
        <taxon>Piptocephalidaceae</taxon>
        <taxon>Piptocephalis</taxon>
    </lineage>
</organism>
<keyword evidence="2" id="KW-1185">Reference proteome</keyword>
<dbReference type="AlphaFoldDB" id="A0A4P9Y5M0"/>
<dbReference type="Proteomes" id="UP000267251">
    <property type="component" value="Unassembled WGS sequence"/>
</dbReference>
<evidence type="ECO:0000313" key="1">
    <source>
        <dbReference type="EMBL" id="RKP14328.1"/>
    </source>
</evidence>